<gene>
    <name evidence="1" type="ORF">HID58_091847</name>
</gene>
<evidence type="ECO:0000313" key="1">
    <source>
        <dbReference type="EMBL" id="KAH0845297.1"/>
    </source>
</evidence>
<accession>A0ABQ7WYF6</accession>
<organism evidence="1 2">
    <name type="scientific">Brassica napus</name>
    <name type="common">Rape</name>
    <dbReference type="NCBI Taxonomy" id="3708"/>
    <lineage>
        <taxon>Eukaryota</taxon>
        <taxon>Viridiplantae</taxon>
        <taxon>Streptophyta</taxon>
        <taxon>Embryophyta</taxon>
        <taxon>Tracheophyta</taxon>
        <taxon>Spermatophyta</taxon>
        <taxon>Magnoliopsida</taxon>
        <taxon>eudicotyledons</taxon>
        <taxon>Gunneridae</taxon>
        <taxon>Pentapetalae</taxon>
        <taxon>rosids</taxon>
        <taxon>malvids</taxon>
        <taxon>Brassicales</taxon>
        <taxon>Brassicaceae</taxon>
        <taxon>Brassiceae</taxon>
        <taxon>Brassica</taxon>
    </lineage>
</organism>
<reference evidence="1 2" key="1">
    <citation type="submission" date="2021-05" db="EMBL/GenBank/DDBJ databases">
        <title>Genome Assembly of Synthetic Allotetraploid Brassica napus Reveals Homoeologous Exchanges between Subgenomes.</title>
        <authorList>
            <person name="Davis J.T."/>
        </authorList>
    </citation>
    <scope>NUCLEOTIDE SEQUENCE [LARGE SCALE GENOMIC DNA]</scope>
    <source>
        <strain evidence="2">cv. Da-Ae</strain>
        <tissue evidence="1">Seedling</tissue>
    </source>
</reference>
<protein>
    <submittedName>
        <fullName evidence="1">Uncharacterized protein</fullName>
    </submittedName>
</protein>
<dbReference type="EMBL" id="JAGKQM010002794">
    <property type="protein sequence ID" value="KAH0845297.1"/>
    <property type="molecule type" value="Genomic_DNA"/>
</dbReference>
<keyword evidence="2" id="KW-1185">Reference proteome</keyword>
<proteinExistence type="predicted"/>
<dbReference type="Proteomes" id="UP000824890">
    <property type="component" value="Unassembled WGS sequence"/>
</dbReference>
<evidence type="ECO:0000313" key="2">
    <source>
        <dbReference type="Proteomes" id="UP000824890"/>
    </source>
</evidence>
<name>A0ABQ7WYF6_BRANA</name>
<comment type="caution">
    <text evidence="1">The sequence shown here is derived from an EMBL/GenBank/DDBJ whole genome shotgun (WGS) entry which is preliminary data.</text>
</comment>
<sequence>MSPTIVTHLNHTKPDTRKFKDSPKFFTQPLLRFIPNNHTSIHNWFSVDNTCEEL</sequence>